<feature type="domain" description="Thiamine pyrophosphate enzyme central" evidence="4">
    <location>
        <begin position="219"/>
        <end position="353"/>
    </location>
</feature>
<dbReference type="Pfam" id="PF02775">
    <property type="entry name" value="TPP_enzyme_C"/>
    <property type="match status" value="1"/>
</dbReference>
<sequence length="628" mass="68571">MATQRLTLAQAIIKYLINQHVERDGNQNEFFGGTWGIFGHGNIGGVAQALQQYSSEMPYYLSRNEQAMVHSAVAYAKMNRRMKAQACLSSIGPGATNMVTGAATATVNRVPVLCLAGDYFAERVQSPVLQQLEFPFTQDQSSNDTFKPVSKYWDRIQRPEQAITSLPEVMRILTSPAETGAAVLALPQDIQTYAFDYPEEMFRKRIWSIPRNRADTTSIDRAAAWIRAAKTPLIIAGGGVRYSAAEDALMSFVEKTGIPVAETHAGKGSLLFDHPLSLGAAGVSGTEAANIIAPEADLIIGIGTRFTDFPTSSKTAFRHPNVRFININVFEMDAYKHAAIPLVGDAKVTLEELAVAVGDYQVDNSYRQRCQQLNKNWNEEVERVYSAAKTPISQGEVIGAVEASADPRDVVVTSAGSLPGDLLKLWRCKDSLSYQVEYGYSVMGYEIAGGLGAKMAAPDREVYVMVGDGSFMMMNTEITTAVQENIKLIIIVVNNDGFSSVGRVSENVGSLGFGCHYRYRSNSGAYDGDVLPVDFAKICEGLGATSIKADNLTDFKKALVSARASTKTTCIVVNTDWDERVPGYASCWWDMATAHTSENQDVNAAREVYEKEKSAQRYLMVPGAPFQS</sequence>
<dbReference type="InterPro" id="IPR000399">
    <property type="entry name" value="TPP-bd_CS"/>
</dbReference>
<dbReference type="InterPro" id="IPR029035">
    <property type="entry name" value="DHS-like_NAD/FAD-binding_dom"/>
</dbReference>
<feature type="domain" description="Thiamine pyrophosphate enzyme TPP-binding" evidence="5">
    <location>
        <begin position="415"/>
        <end position="573"/>
    </location>
</feature>
<evidence type="ECO:0000313" key="7">
    <source>
        <dbReference type="EMBL" id="CAB4660872.1"/>
    </source>
</evidence>
<evidence type="ECO:0000256" key="1">
    <source>
        <dbReference type="ARBA" id="ARBA00007812"/>
    </source>
</evidence>
<dbReference type="PROSITE" id="PS00187">
    <property type="entry name" value="TPP_ENZYMES"/>
    <property type="match status" value="1"/>
</dbReference>
<dbReference type="GO" id="GO:0003984">
    <property type="term" value="F:acetolactate synthase activity"/>
    <property type="evidence" value="ECO:0007669"/>
    <property type="project" value="TreeGrafter"/>
</dbReference>
<comment type="similarity">
    <text evidence="1 3">Belongs to the TPP enzyme family.</text>
</comment>
<dbReference type="PANTHER" id="PTHR18968">
    <property type="entry name" value="THIAMINE PYROPHOSPHATE ENZYMES"/>
    <property type="match status" value="1"/>
</dbReference>
<dbReference type="GO" id="GO:0030976">
    <property type="term" value="F:thiamine pyrophosphate binding"/>
    <property type="evidence" value="ECO:0007669"/>
    <property type="project" value="InterPro"/>
</dbReference>
<dbReference type="InterPro" id="IPR030817">
    <property type="entry name" value="Myo_inos_IolD"/>
</dbReference>
<reference evidence="7" key="1">
    <citation type="submission" date="2020-05" db="EMBL/GenBank/DDBJ databases">
        <authorList>
            <person name="Chiriac C."/>
            <person name="Salcher M."/>
            <person name="Ghai R."/>
            <person name="Kavagutti S V."/>
        </authorList>
    </citation>
    <scope>NUCLEOTIDE SEQUENCE</scope>
</reference>
<organism evidence="7">
    <name type="scientific">freshwater metagenome</name>
    <dbReference type="NCBI Taxonomy" id="449393"/>
    <lineage>
        <taxon>unclassified sequences</taxon>
        <taxon>metagenomes</taxon>
        <taxon>ecological metagenomes</taxon>
    </lineage>
</organism>
<dbReference type="GO" id="GO:0016823">
    <property type="term" value="F:hydrolase activity, acting on acid carbon-carbon bonds, in ketonic substances"/>
    <property type="evidence" value="ECO:0007669"/>
    <property type="project" value="InterPro"/>
</dbReference>
<dbReference type="InterPro" id="IPR029061">
    <property type="entry name" value="THDP-binding"/>
</dbReference>
<dbReference type="GO" id="GO:0000287">
    <property type="term" value="F:magnesium ion binding"/>
    <property type="evidence" value="ECO:0007669"/>
    <property type="project" value="InterPro"/>
</dbReference>
<dbReference type="AlphaFoldDB" id="A0A6J6LGP7"/>
<evidence type="ECO:0000259" key="6">
    <source>
        <dbReference type="Pfam" id="PF02776"/>
    </source>
</evidence>
<dbReference type="PANTHER" id="PTHR18968:SF9">
    <property type="entry name" value="3D-(3,5_4)-TRIHYDROXYCYCLOHEXANE-1,2-DIONE HYDROLASE"/>
    <property type="match status" value="1"/>
</dbReference>
<gene>
    <name evidence="7" type="ORF">UFOPK2292_00254</name>
</gene>
<dbReference type="Pfam" id="PF02776">
    <property type="entry name" value="TPP_enzyme_N"/>
    <property type="match status" value="1"/>
</dbReference>
<dbReference type="InterPro" id="IPR012001">
    <property type="entry name" value="Thiamin_PyroP_enz_TPP-bd_dom"/>
</dbReference>
<dbReference type="SUPFAM" id="SSF52467">
    <property type="entry name" value="DHS-like NAD/FAD-binding domain"/>
    <property type="match status" value="1"/>
</dbReference>
<dbReference type="Pfam" id="PF00205">
    <property type="entry name" value="TPP_enzyme_M"/>
    <property type="match status" value="1"/>
</dbReference>
<feature type="domain" description="Thiamine pyrophosphate enzyme N-terminal TPP-binding" evidence="6">
    <location>
        <begin position="46"/>
        <end position="130"/>
    </location>
</feature>
<dbReference type="Gene3D" id="3.40.50.1220">
    <property type="entry name" value="TPP-binding domain"/>
    <property type="match status" value="1"/>
</dbReference>
<dbReference type="GO" id="GO:0019310">
    <property type="term" value="P:inositol catabolic process"/>
    <property type="evidence" value="ECO:0007669"/>
    <property type="project" value="InterPro"/>
</dbReference>
<keyword evidence="2 3" id="KW-0786">Thiamine pyrophosphate</keyword>
<dbReference type="InterPro" id="IPR045229">
    <property type="entry name" value="TPP_enz"/>
</dbReference>
<dbReference type="EMBL" id="CAEZWU010000023">
    <property type="protein sequence ID" value="CAB4660872.1"/>
    <property type="molecule type" value="Genomic_DNA"/>
</dbReference>
<dbReference type="GO" id="GO:0009099">
    <property type="term" value="P:L-valine biosynthetic process"/>
    <property type="evidence" value="ECO:0007669"/>
    <property type="project" value="TreeGrafter"/>
</dbReference>
<evidence type="ECO:0000256" key="2">
    <source>
        <dbReference type="ARBA" id="ARBA00023052"/>
    </source>
</evidence>
<dbReference type="GO" id="GO:0050660">
    <property type="term" value="F:flavin adenine dinucleotide binding"/>
    <property type="evidence" value="ECO:0007669"/>
    <property type="project" value="TreeGrafter"/>
</dbReference>
<dbReference type="SUPFAM" id="SSF52518">
    <property type="entry name" value="Thiamin diphosphate-binding fold (THDP-binding)"/>
    <property type="match status" value="2"/>
</dbReference>
<evidence type="ECO:0000256" key="3">
    <source>
        <dbReference type="RuleBase" id="RU362132"/>
    </source>
</evidence>
<dbReference type="InterPro" id="IPR012000">
    <property type="entry name" value="Thiamin_PyroP_enz_cen_dom"/>
</dbReference>
<dbReference type="GO" id="GO:0009097">
    <property type="term" value="P:isoleucine biosynthetic process"/>
    <property type="evidence" value="ECO:0007669"/>
    <property type="project" value="TreeGrafter"/>
</dbReference>
<name>A0A6J6LGP7_9ZZZZ</name>
<dbReference type="NCBIfam" id="TIGR04377">
    <property type="entry name" value="myo_inos_iolD"/>
    <property type="match status" value="1"/>
</dbReference>
<dbReference type="InterPro" id="IPR011766">
    <property type="entry name" value="TPP_enzyme_TPP-bd"/>
</dbReference>
<dbReference type="GO" id="GO:0005948">
    <property type="term" value="C:acetolactate synthase complex"/>
    <property type="evidence" value="ECO:0007669"/>
    <property type="project" value="TreeGrafter"/>
</dbReference>
<accession>A0A6J6LGP7</accession>
<dbReference type="Gene3D" id="3.40.50.970">
    <property type="match status" value="2"/>
</dbReference>
<evidence type="ECO:0000259" key="4">
    <source>
        <dbReference type="Pfam" id="PF00205"/>
    </source>
</evidence>
<evidence type="ECO:0000259" key="5">
    <source>
        <dbReference type="Pfam" id="PF02775"/>
    </source>
</evidence>
<protein>
    <submittedName>
        <fullName evidence="7">Unannotated protein</fullName>
    </submittedName>
</protein>
<dbReference type="CDD" id="cd07035">
    <property type="entry name" value="TPP_PYR_POX_like"/>
    <property type="match status" value="1"/>
</dbReference>
<proteinExistence type="inferred from homology"/>